<keyword evidence="3" id="KW-1185">Reference proteome</keyword>
<dbReference type="GeneID" id="30989178"/>
<dbReference type="RefSeq" id="XP_020071504.1">
    <property type="nucleotide sequence ID" value="XM_020214782.1"/>
</dbReference>
<feature type="compositionally biased region" description="Low complexity" evidence="1">
    <location>
        <begin position="137"/>
        <end position="156"/>
    </location>
</feature>
<name>A0A1E4S4P7_CYBJN</name>
<protein>
    <submittedName>
        <fullName evidence="2">Uncharacterized protein</fullName>
    </submittedName>
</protein>
<gene>
    <name evidence="2" type="ORF">CYBJADRAFT_167126</name>
</gene>
<reference evidence="2 3" key="1">
    <citation type="journal article" date="2016" name="Proc. Natl. Acad. Sci. U.S.A.">
        <title>Comparative genomics of biotechnologically important yeasts.</title>
        <authorList>
            <person name="Riley R."/>
            <person name="Haridas S."/>
            <person name="Wolfe K.H."/>
            <person name="Lopes M.R."/>
            <person name="Hittinger C.T."/>
            <person name="Goeker M."/>
            <person name="Salamov A.A."/>
            <person name="Wisecaver J.H."/>
            <person name="Long T.M."/>
            <person name="Calvey C.H."/>
            <person name="Aerts A.L."/>
            <person name="Barry K.W."/>
            <person name="Choi C."/>
            <person name="Clum A."/>
            <person name="Coughlan A.Y."/>
            <person name="Deshpande S."/>
            <person name="Douglass A.P."/>
            <person name="Hanson S.J."/>
            <person name="Klenk H.-P."/>
            <person name="LaButti K.M."/>
            <person name="Lapidus A."/>
            <person name="Lindquist E.A."/>
            <person name="Lipzen A.M."/>
            <person name="Meier-Kolthoff J.P."/>
            <person name="Ohm R.A."/>
            <person name="Otillar R.P."/>
            <person name="Pangilinan J.L."/>
            <person name="Peng Y."/>
            <person name="Rokas A."/>
            <person name="Rosa C.A."/>
            <person name="Scheuner C."/>
            <person name="Sibirny A.A."/>
            <person name="Slot J.C."/>
            <person name="Stielow J.B."/>
            <person name="Sun H."/>
            <person name="Kurtzman C.P."/>
            <person name="Blackwell M."/>
            <person name="Grigoriev I.V."/>
            <person name="Jeffries T.W."/>
        </authorList>
    </citation>
    <scope>NUCLEOTIDE SEQUENCE [LARGE SCALE GENOMIC DNA]</scope>
    <source>
        <strain evidence="3">ATCC 18201 / CBS 1600 / BCRC 20928 / JCM 3617 / NBRC 0987 / NRRL Y-1542</strain>
    </source>
</reference>
<evidence type="ECO:0000313" key="3">
    <source>
        <dbReference type="Proteomes" id="UP000094389"/>
    </source>
</evidence>
<organism evidence="2 3">
    <name type="scientific">Cyberlindnera jadinii (strain ATCC 18201 / CBS 1600 / BCRC 20928 / JCM 3617 / NBRC 0987 / NRRL Y-1542)</name>
    <name type="common">Torula yeast</name>
    <name type="synonym">Candida utilis</name>
    <dbReference type="NCBI Taxonomy" id="983966"/>
    <lineage>
        <taxon>Eukaryota</taxon>
        <taxon>Fungi</taxon>
        <taxon>Dikarya</taxon>
        <taxon>Ascomycota</taxon>
        <taxon>Saccharomycotina</taxon>
        <taxon>Saccharomycetes</taxon>
        <taxon>Phaffomycetales</taxon>
        <taxon>Phaffomycetaceae</taxon>
        <taxon>Cyberlindnera</taxon>
    </lineage>
</organism>
<sequence>MNTQLDKQRITLLLNINTLIIQRCLMIQQQQQQQGSAMNPKLQLILQDLLKRLHANLTCIGELSEKHNQQNLTKVVFPQILTAPADVLELNEFYAQLQKLFPEGMTILQRRALQLRQEQMRSAGENQGQMLQGQPHGQGRQLQGQMQAQMQNQLQGQMGGQLQGQIPGQQQQQASIQGQQYW</sequence>
<dbReference type="OrthoDB" id="2530523at2759"/>
<dbReference type="AlphaFoldDB" id="A0A1E4S4P7"/>
<proteinExistence type="predicted"/>
<dbReference type="Proteomes" id="UP000094389">
    <property type="component" value="Unassembled WGS sequence"/>
</dbReference>
<evidence type="ECO:0000256" key="1">
    <source>
        <dbReference type="SAM" id="MobiDB-lite"/>
    </source>
</evidence>
<accession>A0A1E4S4P7</accession>
<feature type="region of interest" description="Disordered" evidence="1">
    <location>
        <begin position="119"/>
        <end position="170"/>
    </location>
</feature>
<dbReference type="STRING" id="983966.A0A1E4S4P7"/>
<dbReference type="OMA" id="LHANLTC"/>
<dbReference type="EMBL" id="KV453928">
    <property type="protein sequence ID" value="ODV74465.1"/>
    <property type="molecule type" value="Genomic_DNA"/>
</dbReference>
<evidence type="ECO:0000313" key="2">
    <source>
        <dbReference type="EMBL" id="ODV74465.1"/>
    </source>
</evidence>